<keyword evidence="2" id="KW-1185">Reference proteome</keyword>
<organism evidence="2 3">
    <name type="scientific">Thamnophis sirtalis</name>
    <dbReference type="NCBI Taxonomy" id="35019"/>
    <lineage>
        <taxon>Eukaryota</taxon>
        <taxon>Metazoa</taxon>
        <taxon>Chordata</taxon>
        <taxon>Craniata</taxon>
        <taxon>Vertebrata</taxon>
        <taxon>Euteleostomi</taxon>
        <taxon>Lepidosauria</taxon>
        <taxon>Squamata</taxon>
        <taxon>Bifurcata</taxon>
        <taxon>Unidentata</taxon>
        <taxon>Episquamata</taxon>
        <taxon>Toxicofera</taxon>
        <taxon>Serpentes</taxon>
        <taxon>Colubroidea</taxon>
        <taxon>Colubridae</taxon>
        <taxon>Natricinae</taxon>
        <taxon>Thamnophis</taxon>
    </lineage>
</organism>
<name>A0A6I9XVW4_9SAUR</name>
<feature type="compositionally biased region" description="Polar residues" evidence="1">
    <location>
        <begin position="148"/>
        <end position="163"/>
    </location>
</feature>
<dbReference type="GeneID" id="106546026"/>
<dbReference type="Proteomes" id="UP000504617">
    <property type="component" value="Unplaced"/>
</dbReference>
<reference evidence="3" key="1">
    <citation type="submission" date="2025-08" db="UniProtKB">
        <authorList>
            <consortium name="RefSeq"/>
        </authorList>
    </citation>
    <scope>IDENTIFICATION</scope>
</reference>
<feature type="region of interest" description="Disordered" evidence="1">
    <location>
        <begin position="23"/>
        <end position="174"/>
    </location>
</feature>
<dbReference type="OrthoDB" id="9047372at2759"/>
<proteinExistence type="predicted"/>
<evidence type="ECO:0000256" key="1">
    <source>
        <dbReference type="SAM" id="MobiDB-lite"/>
    </source>
</evidence>
<accession>A0A6I9XVW4</accession>
<gene>
    <name evidence="3" type="primary">LOC106546026</name>
</gene>
<feature type="compositionally biased region" description="Polar residues" evidence="1">
    <location>
        <begin position="128"/>
        <end position="138"/>
    </location>
</feature>
<evidence type="ECO:0000313" key="2">
    <source>
        <dbReference type="Proteomes" id="UP000504617"/>
    </source>
</evidence>
<sequence length="205" mass="23485">MNPSSASEMRPYECNQKHQCFSAMEPGLSLTGDWEAPEEEEEKEEEEDSSQFLNVHMRRPRTLRGSSHTYDSFRRHSWEPGKVLEEDTDFDQRSLSLKELAPDGLDSTEQLDGHSLGRRDPQRAPIIHSNNEMGSLFSQDEEDEDGQRMSQVSLPDSGQTNLESKFHRNTQKKVPRIPQFSDEYKYSMFCDELVPCSSPVSQHGG</sequence>
<protein>
    <submittedName>
        <fullName evidence="3">Uncharacterized protein LOC106546026</fullName>
    </submittedName>
</protein>
<evidence type="ECO:0000313" key="3">
    <source>
        <dbReference type="RefSeq" id="XP_013918257.1"/>
    </source>
</evidence>
<feature type="compositionally biased region" description="Basic and acidic residues" evidence="1">
    <location>
        <begin position="111"/>
        <end position="122"/>
    </location>
</feature>
<feature type="compositionally biased region" description="Basic and acidic residues" evidence="1">
    <location>
        <begin position="71"/>
        <end position="85"/>
    </location>
</feature>
<feature type="compositionally biased region" description="Acidic residues" evidence="1">
    <location>
        <begin position="35"/>
        <end position="49"/>
    </location>
</feature>
<dbReference type="RefSeq" id="XP_013918257.1">
    <property type="nucleotide sequence ID" value="XM_014062782.1"/>
</dbReference>
<dbReference type="AlphaFoldDB" id="A0A6I9XVW4"/>
<dbReference type="KEGG" id="tsr:106546026"/>